<reference evidence="4" key="1">
    <citation type="submission" date="2023-04" db="EMBL/GenBank/DDBJ databases">
        <title>Aspergillus oryzae NBRC 4228.</title>
        <authorList>
            <person name="Ichikawa N."/>
            <person name="Sato H."/>
            <person name="Tonouchi N."/>
        </authorList>
    </citation>
    <scope>NUCLEOTIDE SEQUENCE</scope>
    <source>
        <strain evidence="4">NBRC 4228</strain>
    </source>
</reference>
<evidence type="ECO:0000313" key="4">
    <source>
        <dbReference type="EMBL" id="GMG35288.1"/>
    </source>
</evidence>
<dbReference type="Proteomes" id="UP001165205">
    <property type="component" value="Unassembled WGS sequence"/>
</dbReference>
<feature type="region of interest" description="Disordered" evidence="1">
    <location>
        <begin position="29"/>
        <end position="180"/>
    </location>
</feature>
<feature type="transmembrane region" description="Helical" evidence="2">
    <location>
        <begin position="188"/>
        <end position="210"/>
    </location>
</feature>
<keyword evidence="3" id="KW-0732">Signal</keyword>
<feature type="compositionally biased region" description="Polar residues" evidence="1">
    <location>
        <begin position="112"/>
        <end position="149"/>
    </location>
</feature>
<name>A0AAN4YQT2_ASPOZ</name>
<evidence type="ECO:0000256" key="2">
    <source>
        <dbReference type="SAM" id="Phobius"/>
    </source>
</evidence>
<feature type="compositionally biased region" description="Low complexity" evidence="1">
    <location>
        <begin position="150"/>
        <end position="175"/>
    </location>
</feature>
<accession>A0AAN4YQT2</accession>
<dbReference type="EMBL" id="BSYA01000163">
    <property type="protein sequence ID" value="GMG35288.1"/>
    <property type="molecule type" value="Genomic_DNA"/>
</dbReference>
<feature type="compositionally biased region" description="Low complexity" evidence="1">
    <location>
        <begin position="341"/>
        <end position="353"/>
    </location>
</feature>
<feature type="compositionally biased region" description="Low complexity" evidence="1">
    <location>
        <begin position="30"/>
        <end position="111"/>
    </location>
</feature>
<sequence length="428" mass="43327">MLDLLYSIFSALSVSVKYAEPLAAAPPAPAATTAEAATPTAETPTTTPSETSTTSEPTTSSSTTSSSSSSSSTSTSSTSLSTPSTTTATQPPTTSTTSIPSTSSETSTISSDTNTTPVVTSIITKSATDGTTGPQTVVVTSTDTSLPTHSTGNSANSISATATGSSATTSATSGSASGGSGLSAGGTIAVAVVVPVASVAIIILAALYFWRKWKAKKAAEEERRKEVEEYGFNPNNDPTLPPIMGGGAFEPKDDTSGYRGWGTTSAGRKASTNLSSGAGVGLAMSEAGSAPGYHHVTTPSDGTIQYSEGPAAGETEPIGVLGAAPIATTNNRTTDIHRGPSNASSAYSAANRSEASDESHMSATHPTGPFYDDNPYYNEMQPQYGAYGDGPYGGSPPVIRDVQARRNTRIENPAVFPRQGNAGIAQNF</sequence>
<protein>
    <submittedName>
        <fullName evidence="4">Unnamed protein product</fullName>
    </submittedName>
</protein>
<proteinExistence type="predicted"/>
<feature type="chain" id="PRO_5042996857" evidence="3">
    <location>
        <begin position="20"/>
        <end position="428"/>
    </location>
</feature>
<feature type="signal peptide" evidence="3">
    <location>
        <begin position="1"/>
        <end position="19"/>
    </location>
</feature>
<gene>
    <name evidence="4" type="ORF">Aory04_001051500</name>
</gene>
<keyword evidence="2" id="KW-0472">Membrane</keyword>
<feature type="region of interest" description="Disordered" evidence="1">
    <location>
        <begin position="331"/>
        <end position="399"/>
    </location>
</feature>
<evidence type="ECO:0000256" key="3">
    <source>
        <dbReference type="SAM" id="SignalP"/>
    </source>
</evidence>
<organism evidence="4 5">
    <name type="scientific">Aspergillus oryzae</name>
    <name type="common">Yellow koji mold</name>
    <dbReference type="NCBI Taxonomy" id="5062"/>
    <lineage>
        <taxon>Eukaryota</taxon>
        <taxon>Fungi</taxon>
        <taxon>Dikarya</taxon>
        <taxon>Ascomycota</taxon>
        <taxon>Pezizomycotina</taxon>
        <taxon>Eurotiomycetes</taxon>
        <taxon>Eurotiomycetidae</taxon>
        <taxon>Eurotiales</taxon>
        <taxon>Aspergillaceae</taxon>
        <taxon>Aspergillus</taxon>
        <taxon>Aspergillus subgen. Circumdati</taxon>
    </lineage>
</organism>
<dbReference type="AlphaFoldDB" id="A0AAN4YQT2"/>
<comment type="caution">
    <text evidence="4">The sequence shown here is derived from an EMBL/GenBank/DDBJ whole genome shotgun (WGS) entry which is preliminary data.</text>
</comment>
<evidence type="ECO:0000256" key="1">
    <source>
        <dbReference type="SAM" id="MobiDB-lite"/>
    </source>
</evidence>
<evidence type="ECO:0000313" key="5">
    <source>
        <dbReference type="Proteomes" id="UP001165205"/>
    </source>
</evidence>
<keyword evidence="2" id="KW-0812">Transmembrane</keyword>
<keyword evidence="2" id="KW-1133">Transmembrane helix</keyword>